<feature type="transmembrane region" description="Helical" evidence="1">
    <location>
        <begin position="166"/>
        <end position="185"/>
    </location>
</feature>
<comment type="caution">
    <text evidence="2">The sequence shown here is derived from an EMBL/GenBank/DDBJ whole genome shotgun (WGS) entry which is preliminary data.</text>
</comment>
<evidence type="ECO:0000313" key="2">
    <source>
        <dbReference type="EMBL" id="MZQ81134.1"/>
    </source>
</evidence>
<dbReference type="Proteomes" id="UP000481087">
    <property type="component" value="Unassembled WGS sequence"/>
</dbReference>
<gene>
    <name evidence="2" type="ORF">GQF01_03160</name>
</gene>
<dbReference type="EMBL" id="WTUZ01000007">
    <property type="protein sequence ID" value="MZQ81134.1"/>
    <property type="molecule type" value="Genomic_DNA"/>
</dbReference>
<feature type="transmembrane region" description="Helical" evidence="1">
    <location>
        <begin position="52"/>
        <end position="69"/>
    </location>
</feature>
<evidence type="ECO:0000313" key="3">
    <source>
        <dbReference type="Proteomes" id="UP000481087"/>
    </source>
</evidence>
<keyword evidence="1" id="KW-1133">Transmembrane helix</keyword>
<keyword evidence="1" id="KW-0472">Membrane</keyword>
<proteinExistence type="predicted"/>
<name>A0A6L8UTB4_9BACL</name>
<dbReference type="RefSeq" id="WP_161405440.1">
    <property type="nucleotide sequence ID" value="NZ_WTUZ01000007.1"/>
</dbReference>
<organism evidence="2 3">
    <name type="scientific">Paenibacillus silvestris</name>
    <dbReference type="NCBI Taxonomy" id="2606219"/>
    <lineage>
        <taxon>Bacteria</taxon>
        <taxon>Bacillati</taxon>
        <taxon>Bacillota</taxon>
        <taxon>Bacilli</taxon>
        <taxon>Bacillales</taxon>
        <taxon>Paenibacillaceae</taxon>
        <taxon>Paenibacillus</taxon>
    </lineage>
</organism>
<keyword evidence="1" id="KW-0812">Transmembrane</keyword>
<keyword evidence="3" id="KW-1185">Reference proteome</keyword>
<accession>A0A6L8UTB4</accession>
<sequence>MDNFKNLDNKHRRFKAHVSIFGTTQFHLRNPYIMAWWSAAFPGFGHLLLSKYLRGLVLFIWEVVVNYNAKINLAMIHSFCGNIELAKQTLNSRWLLMYIPVYIFAIWDSYRTAVDMNKVYLLAERENAPFNSFSIGALEINYLDKRSPLMSVFWSIFMPGLGQLHIHRIIVAFFSITWTIVFLYFSHMLEAVQLLFYGKIQNATEVLDKQWLLYMPSMWGFSIFDSYINTVENNKLFEKEQQDFLIKNYQNVEFKVKKGRVVG</sequence>
<reference evidence="2 3" key="1">
    <citation type="submission" date="2019-12" db="EMBL/GenBank/DDBJ databases">
        <title>Paenibacillus sp. nov. sp. isolated from soil.</title>
        <authorList>
            <person name="Kim J."/>
            <person name="Jeong S.E."/>
            <person name="Jung H.S."/>
            <person name="Jeon C.O."/>
        </authorList>
    </citation>
    <scope>NUCLEOTIDE SEQUENCE [LARGE SCALE GENOMIC DNA]</scope>
    <source>
        <strain evidence="2 3">5J-6</strain>
    </source>
</reference>
<dbReference type="AlphaFoldDB" id="A0A6L8UTB4"/>
<protein>
    <submittedName>
        <fullName evidence="2">Uncharacterized protein</fullName>
    </submittedName>
</protein>
<evidence type="ECO:0000256" key="1">
    <source>
        <dbReference type="SAM" id="Phobius"/>
    </source>
</evidence>
<feature type="transmembrane region" description="Helical" evidence="1">
    <location>
        <begin position="90"/>
        <end position="107"/>
    </location>
</feature>